<organism evidence="2 3">
    <name type="scientific">Solicola gregarius</name>
    <dbReference type="NCBI Taxonomy" id="2908642"/>
    <lineage>
        <taxon>Bacteria</taxon>
        <taxon>Bacillati</taxon>
        <taxon>Actinomycetota</taxon>
        <taxon>Actinomycetes</taxon>
        <taxon>Propionibacteriales</taxon>
        <taxon>Nocardioidaceae</taxon>
        <taxon>Solicola</taxon>
    </lineage>
</organism>
<evidence type="ECO:0000256" key="1">
    <source>
        <dbReference type="SAM" id="SignalP"/>
    </source>
</evidence>
<evidence type="ECO:0000313" key="3">
    <source>
        <dbReference type="Proteomes" id="UP001164390"/>
    </source>
</evidence>
<protein>
    <recommendedName>
        <fullName evidence="4">ScyD/ScyE family protein</fullName>
    </recommendedName>
</protein>
<feature type="signal peptide" evidence="1">
    <location>
        <begin position="1"/>
        <end position="25"/>
    </location>
</feature>
<evidence type="ECO:0000313" key="2">
    <source>
        <dbReference type="EMBL" id="UYM05227.1"/>
    </source>
</evidence>
<feature type="chain" id="PRO_5041308235" description="ScyD/ScyE family protein" evidence="1">
    <location>
        <begin position="26"/>
        <end position="344"/>
    </location>
</feature>
<dbReference type="RefSeq" id="WP_271634023.1">
    <property type="nucleotide sequence ID" value="NZ_CP094970.1"/>
</dbReference>
<name>A0AA46TH29_9ACTN</name>
<dbReference type="SUPFAM" id="SSF101898">
    <property type="entry name" value="NHL repeat"/>
    <property type="match status" value="1"/>
</dbReference>
<keyword evidence="1" id="KW-0732">Signal</keyword>
<proteinExistence type="predicted"/>
<dbReference type="Proteomes" id="UP001164390">
    <property type="component" value="Chromosome"/>
</dbReference>
<gene>
    <name evidence="2" type="ORF">L0C25_22370</name>
</gene>
<dbReference type="AlphaFoldDB" id="A0AA46TH29"/>
<dbReference type="KEGG" id="sgrg:L0C25_22370"/>
<keyword evidence="3" id="KW-1185">Reference proteome</keyword>
<evidence type="ECO:0008006" key="4">
    <source>
        <dbReference type="Google" id="ProtNLM"/>
    </source>
</evidence>
<dbReference type="EMBL" id="CP094970">
    <property type="protein sequence ID" value="UYM05227.1"/>
    <property type="molecule type" value="Genomic_DNA"/>
</dbReference>
<reference evidence="2" key="1">
    <citation type="submission" date="2022-01" db="EMBL/GenBank/DDBJ databases">
        <title>Nocardioidaceae gen. sp. A5X3R13.</title>
        <authorList>
            <person name="Lopez Marin M.A."/>
            <person name="Uhlik O."/>
        </authorList>
    </citation>
    <scope>NUCLEOTIDE SEQUENCE</scope>
    <source>
        <strain evidence="2">A5X3R13</strain>
    </source>
</reference>
<accession>A0AA46TH29</accession>
<sequence>MRLRTIVFAAALLAMLAPSATPASAGGDATKQTVAKRTAEGPVVTPLAEFGSGLASGSTIGPDGALYVTDPNAGSVLRVDRRTGATSTYADGLPPQVLGVGGAMDVEFIGRTAYVLVTMVGGDIVGGGPIGDATVGIYRLGRHRNVKVIADIGQWSVEHPPATDFFITTGVQYALQRHGRGFLVTDGHHNRVLHVGLHGDIAEVRAFGNVVPTGLETIGSVVLAAQAGPLPHDPDDGKVVAFVRRWGGAIDLARGASLLVDVEFSRRAGLYALSQGHWDGMAEGSPASPDTGRLVKVSRHGHLVPVRDANGSEIVLDRPTSLELVGNTAYVVGLSGTVVKIKNL</sequence>